<keyword evidence="4" id="KW-0472">Membrane</keyword>
<sequence>MSDACAEPRILIVDDGAPVTWAPAVAALFEPAAGGRFTVCGTCPAAGPLVQTVVREAPQVLLWLLGAPDPALPARLDALAQAAALPVLLWPVSGLAPPPDDWVAELVARETALWWPAPAATDAAAVAATLPLQLRWQMQRHALARARQEALDDARQRLDERKWVDRAKGMLMQHQQLSESDAFALLRTASQHANLRVGEISRGLLEAAQAAEAINRGGQLRMLSQRLVKGCALQSGMAPARPRAAPVAAAGAGSGAGAAVRNWDAPLIDDSVQRLQANLVHLASLSTMAAVPDVVVELQRSQEAWQAVQLALEPAMVGGSAAELLALDARAEALLEAAEGLTAALERASGRRSLRLVNLCGRQRMLSQRLAKQALLASRCEGEAAALQAAAAVRTLGELEHGLRTLEAAPLSTEDIRSALARALGQWQRLRQTLAAPVGAGSGADATALLLARESEALLASFEHLTSLYEHSMQVLLG</sequence>
<evidence type="ECO:0000313" key="6">
    <source>
        <dbReference type="EMBL" id="MEK8025388.1"/>
    </source>
</evidence>
<dbReference type="InterPro" id="IPR036388">
    <property type="entry name" value="WH-like_DNA-bd_sf"/>
</dbReference>
<comment type="caution">
    <text evidence="6">The sequence shown here is derived from an EMBL/GenBank/DDBJ whole genome shotgun (WGS) entry which is preliminary data.</text>
</comment>
<evidence type="ECO:0000313" key="7">
    <source>
        <dbReference type="Proteomes" id="UP001368500"/>
    </source>
</evidence>
<dbReference type="SMART" id="SM01012">
    <property type="entry name" value="ANTAR"/>
    <property type="match status" value="1"/>
</dbReference>
<keyword evidence="2" id="KW-0812">Transmembrane</keyword>
<dbReference type="Pfam" id="PF13675">
    <property type="entry name" value="PilJ"/>
    <property type="match status" value="1"/>
</dbReference>
<dbReference type="InterPro" id="IPR005561">
    <property type="entry name" value="ANTAR"/>
</dbReference>
<dbReference type="Gene3D" id="1.10.10.10">
    <property type="entry name" value="Winged helix-like DNA-binding domain superfamily/Winged helix DNA-binding domain"/>
    <property type="match status" value="1"/>
</dbReference>
<dbReference type="PROSITE" id="PS50921">
    <property type="entry name" value="ANTAR"/>
    <property type="match status" value="1"/>
</dbReference>
<organism evidence="6 7">
    <name type="scientific">Pseudaquabacterium rugosum</name>
    <dbReference type="NCBI Taxonomy" id="2984194"/>
    <lineage>
        <taxon>Bacteria</taxon>
        <taxon>Pseudomonadati</taxon>
        <taxon>Pseudomonadota</taxon>
        <taxon>Betaproteobacteria</taxon>
        <taxon>Burkholderiales</taxon>
        <taxon>Sphaerotilaceae</taxon>
        <taxon>Pseudaquabacterium</taxon>
    </lineage>
</organism>
<evidence type="ECO:0000259" key="5">
    <source>
        <dbReference type="PROSITE" id="PS50921"/>
    </source>
</evidence>
<dbReference type="RefSeq" id="WP_341373171.1">
    <property type="nucleotide sequence ID" value="NZ_JBBUTF010000004.1"/>
</dbReference>
<feature type="domain" description="ANTAR" evidence="5">
    <location>
        <begin position="144"/>
        <end position="205"/>
    </location>
</feature>
<comment type="subcellular location">
    <subcellularLocation>
        <location evidence="1">Membrane</location>
        <topology evidence="1">Multi-pass membrane protein</topology>
    </subcellularLocation>
</comment>
<evidence type="ECO:0000256" key="4">
    <source>
        <dbReference type="ARBA" id="ARBA00023136"/>
    </source>
</evidence>
<dbReference type="EMBL" id="JBBUTF010000004">
    <property type="protein sequence ID" value="MEK8025388.1"/>
    <property type="molecule type" value="Genomic_DNA"/>
</dbReference>
<keyword evidence="7" id="KW-1185">Reference proteome</keyword>
<evidence type="ECO:0000256" key="2">
    <source>
        <dbReference type="ARBA" id="ARBA00022692"/>
    </source>
</evidence>
<keyword evidence="3" id="KW-1133">Transmembrane helix</keyword>
<accession>A0ABU9B693</accession>
<dbReference type="SUPFAM" id="SSF52172">
    <property type="entry name" value="CheY-like"/>
    <property type="match status" value="1"/>
</dbReference>
<dbReference type="InterPro" id="IPR029095">
    <property type="entry name" value="NarX-like_N"/>
</dbReference>
<evidence type="ECO:0000256" key="3">
    <source>
        <dbReference type="ARBA" id="ARBA00022989"/>
    </source>
</evidence>
<dbReference type="InterPro" id="IPR011006">
    <property type="entry name" value="CheY-like_superfamily"/>
</dbReference>
<proteinExistence type="predicted"/>
<name>A0ABU9B693_9BURK</name>
<reference evidence="6 7" key="1">
    <citation type="submission" date="2024-04" db="EMBL/GenBank/DDBJ databases">
        <title>Novel species of the genus Ideonella isolated from streams.</title>
        <authorList>
            <person name="Lu H."/>
        </authorList>
    </citation>
    <scope>NUCLEOTIDE SEQUENCE [LARGE SCALE GENOMIC DNA]</scope>
    <source>
        <strain evidence="6 7">BYS139W</strain>
    </source>
</reference>
<protein>
    <submittedName>
        <fullName evidence="6">ANTAR domain-containing protein</fullName>
    </submittedName>
</protein>
<evidence type="ECO:0000256" key="1">
    <source>
        <dbReference type="ARBA" id="ARBA00004141"/>
    </source>
</evidence>
<dbReference type="Pfam" id="PF03861">
    <property type="entry name" value="ANTAR"/>
    <property type="match status" value="1"/>
</dbReference>
<dbReference type="Proteomes" id="UP001368500">
    <property type="component" value="Unassembled WGS sequence"/>
</dbReference>
<gene>
    <name evidence="6" type="ORF">AACH11_05385</name>
</gene>